<accession>A0AAN7T976</accession>
<proteinExistence type="predicted"/>
<protein>
    <submittedName>
        <fullName evidence="1">Uncharacterized protein</fullName>
    </submittedName>
</protein>
<dbReference type="EMBL" id="JAVRRJ010000001">
    <property type="protein sequence ID" value="KAK5091251.1"/>
    <property type="molecule type" value="Genomic_DNA"/>
</dbReference>
<sequence>MSTNVPPMRKRHEVTNAIPRPGTLVRDVKPKSAMVKSYLIYVELHTNLSKPTKVIIRRSFESQVEALEAFEREYGIWCTGDKKGVYKRQHTSKQLELAHLVKLMGEHKARDADVYGEPESAKYPGRGRIAYELIHQDDLALQSDDPKKRKCVVVCDETVFERAS</sequence>
<dbReference type="Proteomes" id="UP001309876">
    <property type="component" value="Unassembled WGS sequence"/>
</dbReference>
<gene>
    <name evidence="1" type="ORF">LTR05_001432</name>
</gene>
<organism evidence="1 2">
    <name type="scientific">Lithohypha guttulata</name>
    <dbReference type="NCBI Taxonomy" id="1690604"/>
    <lineage>
        <taxon>Eukaryota</taxon>
        <taxon>Fungi</taxon>
        <taxon>Dikarya</taxon>
        <taxon>Ascomycota</taxon>
        <taxon>Pezizomycotina</taxon>
        <taxon>Eurotiomycetes</taxon>
        <taxon>Chaetothyriomycetidae</taxon>
        <taxon>Chaetothyriales</taxon>
        <taxon>Trichomeriaceae</taxon>
        <taxon>Lithohypha</taxon>
    </lineage>
</organism>
<keyword evidence="2" id="KW-1185">Reference proteome</keyword>
<reference evidence="1 2" key="1">
    <citation type="submission" date="2023-08" db="EMBL/GenBank/DDBJ databases">
        <title>Black Yeasts Isolated from many extreme environments.</title>
        <authorList>
            <person name="Coleine C."/>
            <person name="Stajich J.E."/>
            <person name="Selbmann L."/>
        </authorList>
    </citation>
    <scope>NUCLEOTIDE SEQUENCE [LARGE SCALE GENOMIC DNA]</scope>
    <source>
        <strain evidence="1 2">CCFEE 5910</strain>
    </source>
</reference>
<evidence type="ECO:0000313" key="1">
    <source>
        <dbReference type="EMBL" id="KAK5091251.1"/>
    </source>
</evidence>
<comment type="caution">
    <text evidence="1">The sequence shown here is derived from an EMBL/GenBank/DDBJ whole genome shotgun (WGS) entry which is preliminary data.</text>
</comment>
<dbReference type="AlphaFoldDB" id="A0AAN7T976"/>
<evidence type="ECO:0000313" key="2">
    <source>
        <dbReference type="Proteomes" id="UP001309876"/>
    </source>
</evidence>
<name>A0AAN7T976_9EURO</name>